<reference evidence="2" key="1">
    <citation type="journal article" date="2023" name="Science">
        <title>Elucidation of the pathway for biosynthesis of saponin adjuvants from the soapbark tree.</title>
        <authorList>
            <person name="Reed J."/>
            <person name="Orme A."/>
            <person name="El-Demerdash A."/>
            <person name="Owen C."/>
            <person name="Martin L.B.B."/>
            <person name="Misra R.C."/>
            <person name="Kikuchi S."/>
            <person name="Rejzek M."/>
            <person name="Martin A.C."/>
            <person name="Harkess A."/>
            <person name="Leebens-Mack J."/>
            <person name="Louveau T."/>
            <person name="Stephenson M.J."/>
            <person name="Osbourn A."/>
        </authorList>
    </citation>
    <scope>NUCLEOTIDE SEQUENCE</scope>
    <source>
        <strain evidence="2">S10</strain>
    </source>
</reference>
<dbReference type="EMBL" id="JARAOO010000013">
    <property type="protein sequence ID" value="KAJ7946619.1"/>
    <property type="molecule type" value="Genomic_DNA"/>
</dbReference>
<proteinExistence type="predicted"/>
<name>A0AAD7P9I3_QUISA</name>
<protein>
    <submittedName>
        <fullName evidence="2">Uncharacterized protein</fullName>
    </submittedName>
</protein>
<evidence type="ECO:0000313" key="3">
    <source>
        <dbReference type="Proteomes" id="UP001163823"/>
    </source>
</evidence>
<dbReference type="Proteomes" id="UP001163823">
    <property type="component" value="Chromosome 13"/>
</dbReference>
<comment type="caution">
    <text evidence="2">The sequence shown here is derived from an EMBL/GenBank/DDBJ whole genome shotgun (WGS) entry which is preliminary data.</text>
</comment>
<keyword evidence="3" id="KW-1185">Reference proteome</keyword>
<organism evidence="2 3">
    <name type="scientific">Quillaja saponaria</name>
    <name type="common">Soap bark tree</name>
    <dbReference type="NCBI Taxonomy" id="32244"/>
    <lineage>
        <taxon>Eukaryota</taxon>
        <taxon>Viridiplantae</taxon>
        <taxon>Streptophyta</taxon>
        <taxon>Embryophyta</taxon>
        <taxon>Tracheophyta</taxon>
        <taxon>Spermatophyta</taxon>
        <taxon>Magnoliopsida</taxon>
        <taxon>eudicotyledons</taxon>
        <taxon>Gunneridae</taxon>
        <taxon>Pentapetalae</taxon>
        <taxon>rosids</taxon>
        <taxon>fabids</taxon>
        <taxon>Fabales</taxon>
        <taxon>Quillajaceae</taxon>
        <taxon>Quillaja</taxon>
    </lineage>
</organism>
<dbReference type="KEGG" id="qsa:O6P43_031520"/>
<dbReference type="AlphaFoldDB" id="A0AAD7P9I3"/>
<evidence type="ECO:0000256" key="1">
    <source>
        <dbReference type="SAM" id="MobiDB-lite"/>
    </source>
</evidence>
<accession>A0AAD7P9I3</accession>
<sequence length="156" mass="16982">METLQKVKRCLEELFKLDNLPSNSEDQKPKKLSLVDIFTSNEPATNDHQEKEEKAAFPSSDQPGSSSGSGNEEKTTSRPKETKPDRVPVSGQRQMGYYPPSSDETALEIFMLPPGIAGYSSSGWEGCGGGTLVDSMSLNDIIETFDNLSPSSDDSE</sequence>
<feature type="compositionally biased region" description="Basic and acidic residues" evidence="1">
    <location>
        <begin position="45"/>
        <end position="55"/>
    </location>
</feature>
<feature type="compositionally biased region" description="Low complexity" evidence="1">
    <location>
        <begin position="58"/>
        <end position="70"/>
    </location>
</feature>
<feature type="compositionally biased region" description="Basic and acidic residues" evidence="1">
    <location>
        <begin position="71"/>
        <end position="86"/>
    </location>
</feature>
<evidence type="ECO:0000313" key="2">
    <source>
        <dbReference type="EMBL" id="KAJ7946619.1"/>
    </source>
</evidence>
<feature type="region of interest" description="Disordered" evidence="1">
    <location>
        <begin position="16"/>
        <end position="101"/>
    </location>
</feature>
<gene>
    <name evidence="2" type="ORF">O6P43_031520</name>
</gene>